<evidence type="ECO:0000313" key="3">
    <source>
        <dbReference type="Proteomes" id="UP000663882"/>
    </source>
</evidence>
<sequence>MGSGSSKKNRQQVNQTPSPDISLSCTPPLSPVVFPDSQRSTNLLFHYARPPYETSYSSTQAISRTSWARPISRETQSIDSRDDNYDVESLSSSDSYEESDDDGMSHLDTRASSVAETIPSSQHTLIKSIAITTSLQISQCFSISLAKEFVNSLNWSKTLFDDSQDRCYCTKCYPISWSDVISGGNAKYVIPRGWTRLGLRVDPIHEDEHDIWNKWIVTFHGTTKTAARSILTHRHFYLPGDKLIDGTILGIRDGHIPNKKFIFTSPTIAYSSSTIYAPNNDFFSSMNNTLYEAQIVLQCRQQPNSFIIQGETIGAGSKRICPHIPNERIEYYTDIRSSIIAYGLLVRFREKRQ</sequence>
<proteinExistence type="predicted"/>
<feature type="compositionally biased region" description="Polar residues" evidence="1">
    <location>
        <begin position="1"/>
        <end position="27"/>
    </location>
</feature>
<name>A0A813TWZ6_9BILA</name>
<dbReference type="AlphaFoldDB" id="A0A813TWZ6"/>
<evidence type="ECO:0000313" key="2">
    <source>
        <dbReference type="EMBL" id="CAF0819622.1"/>
    </source>
</evidence>
<dbReference type="OrthoDB" id="10053947at2759"/>
<evidence type="ECO:0000256" key="1">
    <source>
        <dbReference type="SAM" id="MobiDB-lite"/>
    </source>
</evidence>
<gene>
    <name evidence="2" type="ORF">RFH988_LOCUS4871</name>
</gene>
<feature type="region of interest" description="Disordered" evidence="1">
    <location>
        <begin position="1"/>
        <end position="32"/>
    </location>
</feature>
<protein>
    <submittedName>
        <fullName evidence="2">Uncharacterized protein</fullName>
    </submittedName>
</protein>
<dbReference type="EMBL" id="CAJNOO010000132">
    <property type="protein sequence ID" value="CAF0819622.1"/>
    <property type="molecule type" value="Genomic_DNA"/>
</dbReference>
<comment type="caution">
    <text evidence="2">The sequence shown here is derived from an EMBL/GenBank/DDBJ whole genome shotgun (WGS) entry which is preliminary data.</text>
</comment>
<organism evidence="2 3">
    <name type="scientific">Rotaria sordida</name>
    <dbReference type="NCBI Taxonomy" id="392033"/>
    <lineage>
        <taxon>Eukaryota</taxon>
        <taxon>Metazoa</taxon>
        <taxon>Spiralia</taxon>
        <taxon>Gnathifera</taxon>
        <taxon>Rotifera</taxon>
        <taxon>Eurotatoria</taxon>
        <taxon>Bdelloidea</taxon>
        <taxon>Philodinida</taxon>
        <taxon>Philodinidae</taxon>
        <taxon>Rotaria</taxon>
    </lineage>
</organism>
<accession>A0A813TWZ6</accession>
<feature type="region of interest" description="Disordered" evidence="1">
    <location>
        <begin position="73"/>
        <end position="107"/>
    </location>
</feature>
<reference evidence="2" key="1">
    <citation type="submission" date="2021-02" db="EMBL/GenBank/DDBJ databases">
        <authorList>
            <person name="Nowell W R."/>
        </authorList>
    </citation>
    <scope>NUCLEOTIDE SEQUENCE</scope>
</reference>
<dbReference type="Proteomes" id="UP000663882">
    <property type="component" value="Unassembled WGS sequence"/>
</dbReference>